<dbReference type="InterPro" id="IPR012312">
    <property type="entry name" value="Hemerythrin-like"/>
</dbReference>
<dbReference type="Gene3D" id="1.20.120.520">
    <property type="entry name" value="nmb1532 protein domain like"/>
    <property type="match status" value="1"/>
</dbReference>
<reference evidence="2 3" key="1">
    <citation type="submission" date="2018-06" db="EMBL/GenBank/DDBJ databases">
        <title>Streptomyces reniochalinae sp. nov. and Streptomyces diacarnus sp. nov. from marine sponges.</title>
        <authorList>
            <person name="Li L."/>
        </authorList>
    </citation>
    <scope>NUCLEOTIDE SEQUENCE [LARGE SCALE GENOMIC DNA]</scope>
    <source>
        <strain evidence="2 3">LHW51701</strain>
    </source>
</reference>
<gene>
    <name evidence="2" type="ORF">DTL70_23875</name>
</gene>
<dbReference type="GO" id="GO:0005886">
    <property type="term" value="C:plasma membrane"/>
    <property type="evidence" value="ECO:0007669"/>
    <property type="project" value="TreeGrafter"/>
</dbReference>
<dbReference type="CDD" id="cd12108">
    <property type="entry name" value="Hr-like"/>
    <property type="match status" value="1"/>
</dbReference>
<protein>
    <submittedName>
        <fullName evidence="2">Hemerythrin domain-containing protein</fullName>
    </submittedName>
</protein>
<evidence type="ECO:0000313" key="2">
    <source>
        <dbReference type="EMBL" id="RCG20040.1"/>
    </source>
</evidence>
<dbReference type="AlphaFoldDB" id="A0A367ES79"/>
<sequence length="198" mass="22186">MLLAHRAMVRDLERIGRAARELPAGNTERATALRGYVDRISQLIEHHHEGEDDFLWPKLRERGADEEALALMTAEHEELTKVLHAWHATSRRLGSDEAAPAELAAQTDELREQLAQHADDEERELTGRLAPALDKGVWKGFATHMRKTAPGWTLRFMPAWLLSVATPAERGGVPGAPIGRLFSGWLEKNRRAAFGDTY</sequence>
<evidence type="ECO:0000313" key="3">
    <source>
        <dbReference type="Proteomes" id="UP000252914"/>
    </source>
</evidence>
<organism evidence="2 3">
    <name type="scientific">Streptomyces diacarni</name>
    <dbReference type="NCBI Taxonomy" id="2800381"/>
    <lineage>
        <taxon>Bacteria</taxon>
        <taxon>Bacillati</taxon>
        <taxon>Actinomycetota</taxon>
        <taxon>Actinomycetes</taxon>
        <taxon>Kitasatosporales</taxon>
        <taxon>Streptomycetaceae</taxon>
        <taxon>Streptomyces</taxon>
    </lineage>
</organism>
<accession>A0A367ES79</accession>
<dbReference type="PANTHER" id="PTHR39966">
    <property type="entry name" value="BLL2471 PROTEIN-RELATED"/>
    <property type="match status" value="1"/>
</dbReference>
<dbReference type="Proteomes" id="UP000252914">
    <property type="component" value="Unassembled WGS sequence"/>
</dbReference>
<feature type="domain" description="Hemerythrin-like" evidence="1">
    <location>
        <begin position="4"/>
        <end position="126"/>
    </location>
</feature>
<dbReference type="Pfam" id="PF01814">
    <property type="entry name" value="Hemerythrin"/>
    <property type="match status" value="1"/>
</dbReference>
<evidence type="ECO:0000259" key="1">
    <source>
        <dbReference type="Pfam" id="PF01814"/>
    </source>
</evidence>
<dbReference type="PANTHER" id="PTHR39966:SF1">
    <property type="entry name" value="HEMERYTHRIN-LIKE DOMAIN-CONTAINING PROTEIN"/>
    <property type="match status" value="1"/>
</dbReference>
<comment type="caution">
    <text evidence="2">The sequence shown here is derived from an EMBL/GenBank/DDBJ whole genome shotgun (WGS) entry which is preliminary data.</text>
</comment>
<proteinExistence type="predicted"/>
<keyword evidence="3" id="KW-1185">Reference proteome</keyword>
<name>A0A367ES79_9ACTN</name>
<dbReference type="EMBL" id="QOIN01000048">
    <property type="protein sequence ID" value="RCG20040.1"/>
    <property type="molecule type" value="Genomic_DNA"/>
</dbReference>